<keyword evidence="2" id="KW-1185">Reference proteome</keyword>
<dbReference type="EMBL" id="LT629688">
    <property type="protein sequence ID" value="SDD46419.1"/>
    <property type="molecule type" value="Genomic_DNA"/>
</dbReference>
<organism evidence="1 2">
    <name type="scientific">Auraticoccus monumenti</name>
    <dbReference type="NCBI Taxonomy" id="675864"/>
    <lineage>
        <taxon>Bacteria</taxon>
        <taxon>Bacillati</taxon>
        <taxon>Actinomycetota</taxon>
        <taxon>Actinomycetes</taxon>
        <taxon>Propionibacteriales</taxon>
        <taxon>Propionibacteriaceae</taxon>
        <taxon>Auraticoccus</taxon>
    </lineage>
</organism>
<sequence>MSTVTCPSCRHTFTAPPAATSTAPDRSVVEWFRTDQSWTGSASTGEVYGTYLRATDGTPVSRARFVADLAHLGIEEVLDDDTPVLLRP</sequence>
<dbReference type="AlphaFoldDB" id="A0A1G6UYL2"/>
<evidence type="ECO:0000313" key="1">
    <source>
        <dbReference type="EMBL" id="SDD46419.1"/>
    </source>
</evidence>
<accession>A0A1G6UYL2</accession>
<proteinExistence type="predicted"/>
<dbReference type="Proteomes" id="UP000198546">
    <property type="component" value="Chromosome i"/>
</dbReference>
<dbReference type="RefSeq" id="WP_090591206.1">
    <property type="nucleotide sequence ID" value="NZ_LT629688.1"/>
</dbReference>
<reference evidence="1 2" key="1">
    <citation type="submission" date="2016-10" db="EMBL/GenBank/DDBJ databases">
        <authorList>
            <person name="de Groot N.N."/>
        </authorList>
    </citation>
    <scope>NUCLEOTIDE SEQUENCE [LARGE SCALE GENOMIC DNA]</scope>
    <source>
        <strain evidence="1 2">MON 2.2</strain>
    </source>
</reference>
<protein>
    <submittedName>
        <fullName evidence="1">Uncharacterized protein</fullName>
    </submittedName>
</protein>
<name>A0A1G6UYL2_9ACTN</name>
<gene>
    <name evidence="1" type="ORF">SAMN04489747_0999</name>
</gene>
<evidence type="ECO:0000313" key="2">
    <source>
        <dbReference type="Proteomes" id="UP000198546"/>
    </source>
</evidence>
<dbReference type="OrthoDB" id="3837906at2"/>